<dbReference type="Proteomes" id="UP000183832">
    <property type="component" value="Unassembled WGS sequence"/>
</dbReference>
<protein>
    <submittedName>
        <fullName evidence="1">CLUMA_CG002416, isoform A</fullName>
    </submittedName>
</protein>
<gene>
    <name evidence="1" type="ORF">CLUMA_CG002416</name>
</gene>
<proteinExistence type="predicted"/>
<name>A0A1J1HQ90_9DIPT</name>
<sequence length="95" mass="11254">MEKQVMSHDEYAARFITIIHFFYLYISVGTPEVKAEHEIFATRRKRNDKGKESSRSYCPEQSFIQNQFKALNSHYCSSFLILSLICFLRECLQYA</sequence>
<dbReference type="EMBL" id="CVRI01000009">
    <property type="protein sequence ID" value="CRK88638.1"/>
    <property type="molecule type" value="Genomic_DNA"/>
</dbReference>
<organism evidence="1 2">
    <name type="scientific">Clunio marinus</name>
    <dbReference type="NCBI Taxonomy" id="568069"/>
    <lineage>
        <taxon>Eukaryota</taxon>
        <taxon>Metazoa</taxon>
        <taxon>Ecdysozoa</taxon>
        <taxon>Arthropoda</taxon>
        <taxon>Hexapoda</taxon>
        <taxon>Insecta</taxon>
        <taxon>Pterygota</taxon>
        <taxon>Neoptera</taxon>
        <taxon>Endopterygota</taxon>
        <taxon>Diptera</taxon>
        <taxon>Nematocera</taxon>
        <taxon>Chironomoidea</taxon>
        <taxon>Chironomidae</taxon>
        <taxon>Clunio</taxon>
    </lineage>
</organism>
<reference evidence="1 2" key="1">
    <citation type="submission" date="2015-04" db="EMBL/GenBank/DDBJ databases">
        <authorList>
            <person name="Syromyatnikov M.Y."/>
            <person name="Popov V.N."/>
        </authorList>
    </citation>
    <scope>NUCLEOTIDE SEQUENCE [LARGE SCALE GENOMIC DNA]</scope>
</reference>
<evidence type="ECO:0000313" key="2">
    <source>
        <dbReference type="Proteomes" id="UP000183832"/>
    </source>
</evidence>
<keyword evidence="2" id="KW-1185">Reference proteome</keyword>
<evidence type="ECO:0000313" key="1">
    <source>
        <dbReference type="EMBL" id="CRK88638.1"/>
    </source>
</evidence>
<accession>A0A1J1HQ90</accession>
<dbReference type="AlphaFoldDB" id="A0A1J1HQ90"/>